<feature type="domain" description="HTH cro/C1-type" evidence="2">
    <location>
        <begin position="9"/>
        <end position="63"/>
    </location>
</feature>
<dbReference type="InterPro" id="IPR013096">
    <property type="entry name" value="Cupin_2"/>
</dbReference>
<proteinExistence type="predicted"/>
<dbReference type="GO" id="GO:0005829">
    <property type="term" value="C:cytosol"/>
    <property type="evidence" value="ECO:0007669"/>
    <property type="project" value="TreeGrafter"/>
</dbReference>
<dbReference type="InterPro" id="IPR001387">
    <property type="entry name" value="Cro/C1-type_HTH"/>
</dbReference>
<dbReference type="AlphaFoldDB" id="A0A855X0G9"/>
<dbReference type="Pfam" id="PF07883">
    <property type="entry name" value="Cupin_2"/>
    <property type="match status" value="1"/>
</dbReference>
<dbReference type="InterPro" id="IPR014710">
    <property type="entry name" value="RmlC-like_jellyroll"/>
</dbReference>
<dbReference type="Pfam" id="PF01381">
    <property type="entry name" value="HTH_3"/>
    <property type="match status" value="1"/>
</dbReference>
<dbReference type="CDD" id="cd00093">
    <property type="entry name" value="HTH_XRE"/>
    <property type="match status" value="1"/>
</dbReference>
<protein>
    <submittedName>
        <fullName evidence="3">Cro/Cl family transcriptional regulator</fullName>
    </submittedName>
</protein>
<name>A0A855X0G9_9BACT</name>
<dbReference type="InterPro" id="IPR011051">
    <property type="entry name" value="RmlC_Cupin_sf"/>
</dbReference>
<gene>
    <name evidence="3" type="ORF">C3F09_11470</name>
</gene>
<dbReference type="EMBL" id="PQAP01000197">
    <property type="protein sequence ID" value="PWB68530.1"/>
    <property type="molecule type" value="Genomic_DNA"/>
</dbReference>
<keyword evidence="1" id="KW-0238">DNA-binding</keyword>
<accession>A0A855X0G9</accession>
<dbReference type="InterPro" id="IPR010982">
    <property type="entry name" value="Lambda_DNA-bd_dom_sf"/>
</dbReference>
<dbReference type="PANTHER" id="PTHR46797:SF11">
    <property type="entry name" value="HTH-TYPE TRANSCRIPTIONAL REGULATOR PUUR"/>
    <property type="match status" value="1"/>
</dbReference>
<dbReference type="Gene3D" id="2.60.120.10">
    <property type="entry name" value="Jelly Rolls"/>
    <property type="match status" value="1"/>
</dbReference>
<dbReference type="GO" id="GO:0003677">
    <property type="term" value="F:DNA binding"/>
    <property type="evidence" value="ECO:0007669"/>
    <property type="project" value="UniProtKB-KW"/>
</dbReference>
<evidence type="ECO:0000256" key="1">
    <source>
        <dbReference type="ARBA" id="ARBA00023125"/>
    </source>
</evidence>
<dbReference type="CDD" id="cd02209">
    <property type="entry name" value="cupin_XRE_C"/>
    <property type="match status" value="1"/>
</dbReference>
<dbReference type="SMART" id="SM00530">
    <property type="entry name" value="HTH_XRE"/>
    <property type="match status" value="1"/>
</dbReference>
<dbReference type="Proteomes" id="UP000250918">
    <property type="component" value="Unassembled WGS sequence"/>
</dbReference>
<dbReference type="Gene3D" id="1.10.260.40">
    <property type="entry name" value="lambda repressor-like DNA-binding domains"/>
    <property type="match status" value="1"/>
</dbReference>
<evidence type="ECO:0000313" key="4">
    <source>
        <dbReference type="Proteomes" id="UP000250918"/>
    </source>
</evidence>
<reference evidence="3 4" key="1">
    <citation type="journal article" date="2018" name="ISME J.">
        <title>A methanotrophic archaeon couples anaerobic oxidation of methane to Fe(III) reduction.</title>
        <authorList>
            <person name="Cai C."/>
            <person name="Leu A.O."/>
            <person name="Xie G.J."/>
            <person name="Guo J."/>
            <person name="Feng Y."/>
            <person name="Zhao J.X."/>
            <person name="Tyson G.W."/>
            <person name="Yuan Z."/>
            <person name="Hu S."/>
        </authorList>
    </citation>
    <scope>NUCLEOTIDE SEQUENCE [LARGE SCALE GENOMIC DNA]</scope>
    <source>
        <strain evidence="3">FeB_12</strain>
    </source>
</reference>
<dbReference type="SUPFAM" id="SSF47413">
    <property type="entry name" value="lambda repressor-like DNA-binding domains"/>
    <property type="match status" value="1"/>
</dbReference>
<evidence type="ECO:0000259" key="2">
    <source>
        <dbReference type="PROSITE" id="PS50943"/>
    </source>
</evidence>
<organism evidence="3 4">
    <name type="scientific">candidate division GN15 bacterium</name>
    <dbReference type="NCBI Taxonomy" id="2072418"/>
    <lineage>
        <taxon>Bacteria</taxon>
        <taxon>candidate division GN15</taxon>
    </lineage>
</organism>
<evidence type="ECO:0000313" key="3">
    <source>
        <dbReference type="EMBL" id="PWB68530.1"/>
    </source>
</evidence>
<sequence length="180" mass="20168">MEFKIGKKVKALRLASDLTQEELADRARLTKGFISQLENDQTSISVDSLADILEALGVTLSEFFSDSRDTKVVYSPSERVAVEGWGVSKFELLVPGSTNNLMDPILLEIKPGEKMEQRGPHPGEQFGYVLSGTLTLKIERKTYKVPSRNCFYFESDRTHQLMNNGATAVKLLWVITPPQM</sequence>
<dbReference type="InterPro" id="IPR050807">
    <property type="entry name" value="TransReg_Diox_bact_type"/>
</dbReference>
<dbReference type="GO" id="GO:0003700">
    <property type="term" value="F:DNA-binding transcription factor activity"/>
    <property type="evidence" value="ECO:0007669"/>
    <property type="project" value="TreeGrafter"/>
</dbReference>
<dbReference type="PANTHER" id="PTHR46797">
    <property type="entry name" value="HTH-TYPE TRANSCRIPTIONAL REGULATOR"/>
    <property type="match status" value="1"/>
</dbReference>
<comment type="caution">
    <text evidence="3">The sequence shown here is derived from an EMBL/GenBank/DDBJ whole genome shotgun (WGS) entry which is preliminary data.</text>
</comment>
<dbReference type="SUPFAM" id="SSF51182">
    <property type="entry name" value="RmlC-like cupins"/>
    <property type="match status" value="1"/>
</dbReference>
<dbReference type="PROSITE" id="PS50943">
    <property type="entry name" value="HTH_CROC1"/>
    <property type="match status" value="1"/>
</dbReference>